<protein>
    <submittedName>
        <fullName evidence="2">Uncharacterized protein</fullName>
    </submittedName>
</protein>
<keyword evidence="2" id="KW-0614">Plasmid</keyword>
<keyword evidence="3" id="KW-1185">Reference proteome</keyword>
<dbReference type="EMBL" id="CP000876">
    <property type="protein sequence ID" value="ABX07740.1"/>
    <property type="molecule type" value="Genomic_DNA"/>
</dbReference>
<dbReference type="BioCyc" id="HAUR316274:GHYA-5174-MONOMER"/>
<keyword evidence="1" id="KW-0812">Transmembrane</keyword>
<geneLocation type="plasmid" evidence="2 3">
    <name>pHAU01</name>
</geneLocation>
<dbReference type="KEGG" id="hau:Haur_5112"/>
<proteinExistence type="predicted"/>
<evidence type="ECO:0000313" key="3">
    <source>
        <dbReference type="Proteomes" id="UP000000787"/>
    </source>
</evidence>
<gene>
    <name evidence="2" type="ordered locus">Haur_5112</name>
</gene>
<dbReference type="InParanoid" id="A9B8S6"/>
<accession>A9B8S6</accession>
<evidence type="ECO:0000256" key="1">
    <source>
        <dbReference type="SAM" id="Phobius"/>
    </source>
</evidence>
<keyword evidence="1" id="KW-1133">Transmembrane helix</keyword>
<evidence type="ECO:0000313" key="2">
    <source>
        <dbReference type="EMBL" id="ABX07740.1"/>
    </source>
</evidence>
<organism evidence="2 3">
    <name type="scientific">Herpetosiphon aurantiacus (strain ATCC 23779 / DSM 785 / 114-95)</name>
    <dbReference type="NCBI Taxonomy" id="316274"/>
    <lineage>
        <taxon>Bacteria</taxon>
        <taxon>Bacillati</taxon>
        <taxon>Chloroflexota</taxon>
        <taxon>Chloroflexia</taxon>
        <taxon>Herpetosiphonales</taxon>
        <taxon>Herpetosiphonaceae</taxon>
        <taxon>Herpetosiphon</taxon>
    </lineage>
</organism>
<keyword evidence="1" id="KW-0472">Membrane</keyword>
<reference evidence="2 3" key="1">
    <citation type="journal article" date="2011" name="Stand. Genomic Sci.">
        <title>Complete genome sequence of the filamentous gliding predatory bacterium Herpetosiphon aurantiacus type strain (114-95(T)).</title>
        <authorList>
            <person name="Kiss H."/>
            <person name="Nett M."/>
            <person name="Domin N."/>
            <person name="Martin K."/>
            <person name="Maresca J.A."/>
            <person name="Copeland A."/>
            <person name="Lapidus A."/>
            <person name="Lucas S."/>
            <person name="Berry K.W."/>
            <person name="Glavina Del Rio T."/>
            <person name="Dalin E."/>
            <person name="Tice H."/>
            <person name="Pitluck S."/>
            <person name="Richardson P."/>
            <person name="Bruce D."/>
            <person name="Goodwin L."/>
            <person name="Han C."/>
            <person name="Detter J.C."/>
            <person name="Schmutz J."/>
            <person name="Brettin T."/>
            <person name="Land M."/>
            <person name="Hauser L."/>
            <person name="Kyrpides N.C."/>
            <person name="Ivanova N."/>
            <person name="Goker M."/>
            <person name="Woyke T."/>
            <person name="Klenk H.P."/>
            <person name="Bryant D.A."/>
        </authorList>
    </citation>
    <scope>NUCLEOTIDE SEQUENCE [LARGE SCALE GENOMIC DNA]</scope>
    <source>
        <strain evidence="3">ATCC 23779 / DSM 785 / 114-95</strain>
        <plasmid evidence="2">pHAU01</plasmid>
    </source>
</reference>
<name>A9B8S6_HERA2</name>
<feature type="transmembrane region" description="Helical" evidence="1">
    <location>
        <begin position="72"/>
        <end position="91"/>
    </location>
</feature>
<sequence>MTSPYDHEFQAFVAPLLAGLSVAGRHAELDRLTDLWQREGAVPVNGQLVWLGTPSTTRPTATPPAATAPRGAPRWLGLVIIAVVLLGWGLLGRRSQAAPLAEGVLRPVTVAVDGEAAPVQLVIGSQAFPVHAFDPALGWPDPVGIPAGTAVWGGTRSQVVLGLDGAAFAADALAVGSTLTLQQAQGDPRTLTVVARQTVAVHAGSAIPQQQVGVTLVLWDQDDLSTRTLVQALPSEQPVLTTYNATLPLAVTGMDWTLVAMQPTLMVSVTVGPTERSGVVSRAGVALVSLPLATATTITLPVTATAMPGTRVDLALTIDGQAVPLSIAMPDAPTLTVDWQTVTATPQGLAITTVLHSPATVLTPADATCTAGGVTHALQPNLPWPLVITTAHAVVWTCPHDPAQPVPVTVQLGSVGQSLLP</sequence>
<dbReference type="AlphaFoldDB" id="A9B8S6"/>
<dbReference type="HOGENOM" id="CLU_651768_0_0_0"/>
<dbReference type="Proteomes" id="UP000000787">
    <property type="component" value="Plasmid pHAU01"/>
</dbReference>